<evidence type="ECO:0000256" key="4">
    <source>
        <dbReference type="ARBA" id="ARBA00022833"/>
    </source>
</evidence>
<dbReference type="SUPFAM" id="SSF51735">
    <property type="entry name" value="NAD(P)-binding Rossmann-fold domains"/>
    <property type="match status" value="1"/>
</dbReference>
<evidence type="ECO:0000256" key="2">
    <source>
        <dbReference type="ARBA" id="ARBA00008072"/>
    </source>
</evidence>
<dbReference type="Gene3D" id="3.40.50.1240">
    <property type="entry name" value="Phosphoglycerate mutase-like"/>
    <property type="match status" value="1"/>
</dbReference>
<comment type="similarity">
    <text evidence="2">Belongs to the zinc-containing alcohol dehydrogenase family.</text>
</comment>
<evidence type="ECO:0000313" key="8">
    <source>
        <dbReference type="EMBL" id="TCD60758.1"/>
    </source>
</evidence>
<evidence type="ECO:0000259" key="6">
    <source>
        <dbReference type="Pfam" id="PF00107"/>
    </source>
</evidence>
<accession>A0A4R0RAW9</accession>
<dbReference type="InterPro" id="IPR013149">
    <property type="entry name" value="ADH-like_C"/>
</dbReference>
<feature type="domain" description="Alcohol dehydrogenase-like C-terminal" evidence="6">
    <location>
        <begin position="183"/>
        <end position="279"/>
    </location>
</feature>
<keyword evidence="5" id="KW-0560">Oxidoreductase</keyword>
<dbReference type="InterPro" id="IPR029033">
    <property type="entry name" value="His_PPase_superfam"/>
</dbReference>
<evidence type="ECO:0000259" key="7">
    <source>
        <dbReference type="Pfam" id="PF08240"/>
    </source>
</evidence>
<dbReference type="Pfam" id="PF00107">
    <property type="entry name" value="ADH_zinc_N"/>
    <property type="match status" value="1"/>
</dbReference>
<evidence type="ECO:0000256" key="5">
    <source>
        <dbReference type="ARBA" id="ARBA00023002"/>
    </source>
</evidence>
<keyword evidence="3" id="KW-0479">Metal-binding</keyword>
<gene>
    <name evidence="8" type="ORF">EIP91_009551</name>
</gene>
<organism evidence="8 9">
    <name type="scientific">Steccherinum ochraceum</name>
    <dbReference type="NCBI Taxonomy" id="92696"/>
    <lineage>
        <taxon>Eukaryota</taxon>
        <taxon>Fungi</taxon>
        <taxon>Dikarya</taxon>
        <taxon>Basidiomycota</taxon>
        <taxon>Agaricomycotina</taxon>
        <taxon>Agaricomycetes</taxon>
        <taxon>Polyporales</taxon>
        <taxon>Steccherinaceae</taxon>
        <taxon>Steccherinum</taxon>
    </lineage>
</organism>
<feature type="domain" description="Alcohol dehydrogenase-like N-terminal" evidence="7">
    <location>
        <begin position="31"/>
        <end position="140"/>
    </location>
</feature>
<name>A0A4R0RAW9_9APHY</name>
<dbReference type="STRING" id="92696.A0A4R0RAW9"/>
<dbReference type="GO" id="GO:0005737">
    <property type="term" value="C:cytoplasm"/>
    <property type="evidence" value="ECO:0007669"/>
    <property type="project" value="TreeGrafter"/>
</dbReference>
<dbReference type="AlphaFoldDB" id="A0A4R0RAW9"/>
<reference evidence="8 9" key="1">
    <citation type="submission" date="2018-11" db="EMBL/GenBank/DDBJ databases">
        <title>Genome assembly of Steccherinum ochraceum LE-BIN_3174, the white-rot fungus of the Steccherinaceae family (The Residual Polyporoid clade, Polyporales, Basidiomycota).</title>
        <authorList>
            <person name="Fedorova T.V."/>
            <person name="Glazunova O.A."/>
            <person name="Landesman E.O."/>
            <person name="Moiseenko K.V."/>
            <person name="Psurtseva N.V."/>
            <person name="Savinova O.S."/>
            <person name="Shakhova N.V."/>
            <person name="Tyazhelova T.V."/>
            <person name="Vasina D.V."/>
        </authorList>
    </citation>
    <scope>NUCLEOTIDE SEQUENCE [LARGE SCALE GENOMIC DNA]</scope>
    <source>
        <strain evidence="8 9">LE-BIN_3174</strain>
    </source>
</reference>
<dbReference type="Pfam" id="PF00328">
    <property type="entry name" value="His_Phos_2"/>
    <property type="match status" value="1"/>
</dbReference>
<dbReference type="Gene3D" id="3.40.50.720">
    <property type="entry name" value="NAD(P)-binding Rossmann-like Domain"/>
    <property type="match status" value="1"/>
</dbReference>
<dbReference type="PANTHER" id="PTHR42940">
    <property type="entry name" value="ALCOHOL DEHYDROGENASE 1-RELATED"/>
    <property type="match status" value="1"/>
</dbReference>
<dbReference type="Proteomes" id="UP000292702">
    <property type="component" value="Unassembled WGS sequence"/>
</dbReference>
<evidence type="ECO:0000256" key="1">
    <source>
        <dbReference type="ARBA" id="ARBA00001947"/>
    </source>
</evidence>
<dbReference type="GO" id="GO:0004022">
    <property type="term" value="F:alcohol dehydrogenase (NAD+) activity"/>
    <property type="evidence" value="ECO:0007669"/>
    <property type="project" value="TreeGrafter"/>
</dbReference>
<dbReference type="CDD" id="cd07061">
    <property type="entry name" value="HP_HAP_like"/>
    <property type="match status" value="1"/>
</dbReference>
<dbReference type="SUPFAM" id="SSF53254">
    <property type="entry name" value="Phosphoglycerate mutase-like"/>
    <property type="match status" value="1"/>
</dbReference>
<dbReference type="InterPro" id="IPR036291">
    <property type="entry name" value="NAD(P)-bd_dom_sf"/>
</dbReference>
<dbReference type="PANTHER" id="PTHR42940:SF7">
    <property type="entry name" value="ALCOHOL DEHYDROGENASE-LIKE N-TERMINAL DOMAIN-CONTAINING PROTEIN"/>
    <property type="match status" value="1"/>
</dbReference>
<evidence type="ECO:0000313" key="9">
    <source>
        <dbReference type="Proteomes" id="UP000292702"/>
    </source>
</evidence>
<proteinExistence type="inferred from homology"/>
<protein>
    <recommendedName>
        <fullName evidence="10">Enoyl reductase (ER) domain-containing protein</fullName>
    </recommendedName>
</protein>
<keyword evidence="4" id="KW-0862">Zinc</keyword>
<evidence type="ECO:0000256" key="3">
    <source>
        <dbReference type="ARBA" id="ARBA00022723"/>
    </source>
</evidence>
<dbReference type="GO" id="GO:0046872">
    <property type="term" value="F:metal ion binding"/>
    <property type="evidence" value="ECO:0007669"/>
    <property type="project" value="UniProtKB-KW"/>
</dbReference>
<dbReference type="Pfam" id="PF08240">
    <property type="entry name" value="ADH_N"/>
    <property type="match status" value="1"/>
</dbReference>
<comment type="cofactor">
    <cofactor evidence="1">
        <name>Zn(2+)</name>
        <dbReference type="ChEBI" id="CHEBI:29105"/>
    </cofactor>
</comment>
<dbReference type="OrthoDB" id="10262962at2759"/>
<sequence length="718" mass="78262">MAHPASFTGYAFTEKNGELKKLSLPWTDPKEGQVVIKVQACGVCGGDEIPRAQPWPIPLPRIPGHEFAGEIVAVGPGETEYQIGQKAGGAWHAGQCFDCPQCRAGKYIGCKLRLSHGITSDGGYAEYVTVRRESICRIPEGMPAEVAGPLLCAGVTVFSEYSNVLRHTDITSGDIVAVHGIGGVGHLGIQFASKMGYKVVALSSGPSKEEDSLKFGAFKYLDGSKVDHGEELQKLGGAKVIMLCAPTSDVSGLLKGLAYDGTLLVLAAGHEPTPISLSQDTDSVPQVATNGTGFPTVLSTPLGVYNSSQTPANFPWNTYNYCNAPHVNAAHYVMPPESDVELKYVNMLMRHHKRTPDNLYPKENSINTQAWNCTDFQEFAHGGPGGAAVFHTTFTPPWHPFISLMWNGTCDEGQLTREGFEDATKHGSDFWSVYNGKLKFLSSVNTKDFFVRTSTSTRTFEVASGMLVGMDPKVVGKTFPVHTQPSTIDDVTPSYSCPTADNVRNAFQSVPAWLDHLQSNQTLKNRLDGMLGTAGLSDWSVWYDHFFDTFTSRTCHNHPLPCNTTTGACVDEADAAHVFAIGDWEYNYIWNAAENATTYNQLTFGVYFQELAMSLRNFQSGKSDVKYHLTVGHDGSMIRLASGLGLGKINPLRWPALGSELIIEVWQQKSGAKKQFARVLHEGLPVETLEWQDFDSVIQLVESQIPPNIFATCNVTAG</sequence>
<dbReference type="InterPro" id="IPR011032">
    <property type="entry name" value="GroES-like_sf"/>
</dbReference>
<evidence type="ECO:0008006" key="10">
    <source>
        <dbReference type="Google" id="ProtNLM"/>
    </source>
</evidence>
<dbReference type="InterPro" id="IPR013154">
    <property type="entry name" value="ADH-like_N"/>
</dbReference>
<dbReference type="InterPro" id="IPR000560">
    <property type="entry name" value="His_Pase_clade-2"/>
</dbReference>
<dbReference type="EMBL" id="RWJN01000549">
    <property type="protein sequence ID" value="TCD60758.1"/>
    <property type="molecule type" value="Genomic_DNA"/>
</dbReference>
<dbReference type="Gene3D" id="3.90.180.10">
    <property type="entry name" value="Medium-chain alcohol dehydrogenases, catalytic domain"/>
    <property type="match status" value="1"/>
</dbReference>
<dbReference type="SUPFAM" id="SSF50129">
    <property type="entry name" value="GroES-like"/>
    <property type="match status" value="1"/>
</dbReference>
<keyword evidence="9" id="KW-1185">Reference proteome</keyword>
<comment type="caution">
    <text evidence="8">The sequence shown here is derived from an EMBL/GenBank/DDBJ whole genome shotgun (WGS) entry which is preliminary data.</text>
</comment>